<feature type="transmembrane region" description="Helical" evidence="8">
    <location>
        <begin position="237"/>
        <end position="256"/>
    </location>
</feature>
<evidence type="ECO:0000256" key="7">
    <source>
        <dbReference type="PIRSR" id="PIRSR600715-1"/>
    </source>
</evidence>
<dbReference type="AlphaFoldDB" id="A0A2S6H9Q3"/>
<feature type="transmembrane region" description="Helical" evidence="8">
    <location>
        <begin position="102"/>
        <end position="127"/>
    </location>
</feature>
<feature type="transmembrane region" description="Helical" evidence="8">
    <location>
        <begin position="184"/>
        <end position="201"/>
    </location>
</feature>
<feature type="transmembrane region" description="Helical" evidence="8">
    <location>
        <begin position="287"/>
        <end position="308"/>
    </location>
</feature>
<feature type="binding site" evidence="7">
    <location>
        <position position="212"/>
    </location>
    <ligand>
        <name>Mg(2+)</name>
        <dbReference type="ChEBI" id="CHEBI:18420"/>
    </ligand>
</feature>
<evidence type="ECO:0000256" key="8">
    <source>
        <dbReference type="SAM" id="Phobius"/>
    </source>
</evidence>
<reference evidence="9 10" key="1">
    <citation type="submission" date="2018-02" db="EMBL/GenBank/DDBJ databases">
        <title>Subsurface microbial communities from deep shales in Ohio and West Virginia, USA.</title>
        <authorList>
            <person name="Wrighton K."/>
        </authorList>
    </citation>
    <scope>NUCLEOTIDE SEQUENCE [LARGE SCALE GENOMIC DNA]</scope>
    <source>
        <strain evidence="9 10">OWC-DMM</strain>
    </source>
</reference>
<evidence type="ECO:0000256" key="1">
    <source>
        <dbReference type="ARBA" id="ARBA00004651"/>
    </source>
</evidence>
<protein>
    <submittedName>
        <fullName evidence="9">Fuc2NAc and GlcNAc transferase</fullName>
    </submittedName>
</protein>
<keyword evidence="5 8" id="KW-1133">Transmembrane helix</keyword>
<keyword evidence="2" id="KW-1003">Cell membrane</keyword>
<feature type="transmembrane region" description="Helical" evidence="8">
    <location>
        <begin position="213"/>
        <end position="231"/>
    </location>
</feature>
<dbReference type="GO" id="GO:0009103">
    <property type="term" value="P:lipopolysaccharide biosynthetic process"/>
    <property type="evidence" value="ECO:0007669"/>
    <property type="project" value="TreeGrafter"/>
</dbReference>
<dbReference type="InterPro" id="IPR000715">
    <property type="entry name" value="Glycosyl_transferase_4"/>
</dbReference>
<feature type="binding site" evidence="7">
    <location>
        <position position="151"/>
    </location>
    <ligand>
        <name>Mg(2+)</name>
        <dbReference type="ChEBI" id="CHEBI:18420"/>
    </ligand>
</feature>
<dbReference type="EMBL" id="PTIZ01000011">
    <property type="protein sequence ID" value="PPK74188.1"/>
    <property type="molecule type" value="Genomic_DNA"/>
</dbReference>
<dbReference type="CDD" id="cd06854">
    <property type="entry name" value="GT_WbpL_WbcO_like"/>
    <property type="match status" value="1"/>
</dbReference>
<dbReference type="GO" id="GO:0005886">
    <property type="term" value="C:plasma membrane"/>
    <property type="evidence" value="ECO:0007669"/>
    <property type="project" value="UniProtKB-SubCell"/>
</dbReference>
<proteinExistence type="predicted"/>
<feature type="transmembrane region" description="Helical" evidence="8">
    <location>
        <begin position="47"/>
        <end position="66"/>
    </location>
</feature>
<evidence type="ECO:0000256" key="3">
    <source>
        <dbReference type="ARBA" id="ARBA00022679"/>
    </source>
</evidence>
<keyword evidence="6 8" id="KW-0472">Membrane</keyword>
<keyword evidence="7" id="KW-0479">Metal-binding</keyword>
<dbReference type="GO" id="GO:0071555">
    <property type="term" value="P:cell wall organization"/>
    <property type="evidence" value="ECO:0007669"/>
    <property type="project" value="TreeGrafter"/>
</dbReference>
<evidence type="ECO:0000313" key="9">
    <source>
        <dbReference type="EMBL" id="PPK74188.1"/>
    </source>
</evidence>
<keyword evidence="7" id="KW-0460">Magnesium</keyword>
<organism evidence="9 10">
    <name type="scientific">Methylobacter tundripaludum</name>
    <dbReference type="NCBI Taxonomy" id="173365"/>
    <lineage>
        <taxon>Bacteria</taxon>
        <taxon>Pseudomonadati</taxon>
        <taxon>Pseudomonadota</taxon>
        <taxon>Gammaproteobacteria</taxon>
        <taxon>Methylococcales</taxon>
        <taxon>Methylococcaceae</taxon>
        <taxon>Methylobacter</taxon>
    </lineage>
</organism>
<accession>A0A2S6H9Q3</accession>
<sequence>MIFWWFILLTSVVSWALTGFLRRYALAKNLIDIPNERSSHSVPTPRGGGVAVVVSFLAVLPILNTFDLLSTPVFLALWGAGFAVAVTGFLDDHGHIAARWRLLVHFGAAVWGLYWLGGFPPLAAFGYSLDLGWLGYLCAAVYIVWLLNLYNFMDGIDGLAGIEAITVCCSGALMVWLVAPDSTAWMLTAFLATAVLGFLFWNLPPARIFMGDAGSGFLGIMLALLSVQAAWIAPRLFWVWLILLGVFIVDATVTLCRRVLRGEKFYEAHRSHAYQYASRILGAHRPVTLAVGAINVFWLMPVAGLVALDKLDGIVGLTVAYLPLLLLAYRYKAGDRQAQARQAK</sequence>
<dbReference type="GO" id="GO:0044038">
    <property type="term" value="P:cell wall macromolecule biosynthetic process"/>
    <property type="evidence" value="ECO:0007669"/>
    <property type="project" value="TreeGrafter"/>
</dbReference>
<gene>
    <name evidence="9" type="ORF">B0F87_111119</name>
</gene>
<comment type="subcellular location">
    <subcellularLocation>
        <location evidence="1">Cell membrane</location>
        <topology evidence="1">Multi-pass membrane protein</topology>
    </subcellularLocation>
</comment>
<keyword evidence="4 8" id="KW-0812">Transmembrane</keyword>
<comment type="cofactor">
    <cofactor evidence="7">
        <name>Mg(2+)</name>
        <dbReference type="ChEBI" id="CHEBI:18420"/>
    </cofactor>
</comment>
<comment type="caution">
    <text evidence="9">The sequence shown here is derived from an EMBL/GenBank/DDBJ whole genome shotgun (WGS) entry which is preliminary data.</text>
</comment>
<dbReference type="Pfam" id="PF00953">
    <property type="entry name" value="Glycos_transf_4"/>
    <property type="match status" value="1"/>
</dbReference>
<feature type="transmembrane region" description="Helical" evidence="8">
    <location>
        <begin position="6"/>
        <end position="26"/>
    </location>
</feature>
<dbReference type="GO" id="GO:0016780">
    <property type="term" value="F:phosphotransferase activity, for other substituted phosphate groups"/>
    <property type="evidence" value="ECO:0007669"/>
    <property type="project" value="InterPro"/>
</dbReference>
<dbReference type="RefSeq" id="WP_104430059.1">
    <property type="nucleotide sequence ID" value="NZ_PTIZ01000011.1"/>
</dbReference>
<evidence type="ECO:0000256" key="2">
    <source>
        <dbReference type="ARBA" id="ARBA00022475"/>
    </source>
</evidence>
<dbReference type="Proteomes" id="UP000240010">
    <property type="component" value="Unassembled WGS sequence"/>
</dbReference>
<feature type="transmembrane region" description="Helical" evidence="8">
    <location>
        <begin position="72"/>
        <end position="90"/>
    </location>
</feature>
<feature type="transmembrane region" description="Helical" evidence="8">
    <location>
        <begin position="133"/>
        <end position="152"/>
    </location>
</feature>
<dbReference type="PANTHER" id="PTHR22926:SF3">
    <property type="entry name" value="UNDECAPRENYL-PHOSPHATE ALPHA-N-ACETYLGLUCOSAMINYL 1-PHOSPHATE TRANSFERASE"/>
    <property type="match status" value="1"/>
</dbReference>
<evidence type="ECO:0000313" key="10">
    <source>
        <dbReference type="Proteomes" id="UP000240010"/>
    </source>
</evidence>
<dbReference type="GO" id="GO:0046872">
    <property type="term" value="F:metal ion binding"/>
    <property type="evidence" value="ECO:0007669"/>
    <property type="project" value="UniProtKB-KW"/>
</dbReference>
<feature type="transmembrane region" description="Helical" evidence="8">
    <location>
        <begin position="159"/>
        <end position="178"/>
    </location>
</feature>
<keyword evidence="3 9" id="KW-0808">Transferase</keyword>
<evidence type="ECO:0000256" key="6">
    <source>
        <dbReference type="ARBA" id="ARBA00023136"/>
    </source>
</evidence>
<feature type="transmembrane region" description="Helical" evidence="8">
    <location>
        <begin position="314"/>
        <end position="331"/>
    </location>
</feature>
<evidence type="ECO:0000256" key="5">
    <source>
        <dbReference type="ARBA" id="ARBA00022989"/>
    </source>
</evidence>
<evidence type="ECO:0000256" key="4">
    <source>
        <dbReference type="ARBA" id="ARBA00022692"/>
    </source>
</evidence>
<dbReference type="PANTHER" id="PTHR22926">
    <property type="entry name" value="PHOSPHO-N-ACETYLMURAMOYL-PENTAPEPTIDE-TRANSFERASE"/>
    <property type="match status" value="1"/>
</dbReference>
<name>A0A2S6H9Q3_9GAMM</name>